<dbReference type="Pfam" id="PF02714">
    <property type="entry name" value="RSN1_7TM"/>
    <property type="match status" value="1"/>
</dbReference>
<keyword evidence="4 8" id="KW-0812">Transmembrane</keyword>
<keyword evidence="6 8" id="KW-0472">Membrane</keyword>
<evidence type="ECO:0000256" key="6">
    <source>
        <dbReference type="ARBA" id="ARBA00023136"/>
    </source>
</evidence>
<evidence type="ECO:0000259" key="10">
    <source>
        <dbReference type="Pfam" id="PF13967"/>
    </source>
</evidence>
<evidence type="ECO:0000256" key="2">
    <source>
        <dbReference type="ARBA" id="ARBA00007779"/>
    </source>
</evidence>
<keyword evidence="5 8" id="KW-1133">Transmembrane helix</keyword>
<feature type="domain" description="CSC1/OSCA1-like N-terminal transmembrane" evidence="10">
    <location>
        <begin position="27"/>
        <end position="188"/>
    </location>
</feature>
<feature type="compositionally biased region" description="Basic and acidic residues" evidence="7">
    <location>
        <begin position="818"/>
        <end position="836"/>
    </location>
</feature>
<evidence type="ECO:0000313" key="13">
    <source>
        <dbReference type="Proteomes" id="UP001182556"/>
    </source>
</evidence>
<dbReference type="InterPro" id="IPR045122">
    <property type="entry name" value="Csc1-like"/>
</dbReference>
<dbReference type="InterPro" id="IPR003864">
    <property type="entry name" value="CSC1/OSCA1-like_7TM"/>
</dbReference>
<comment type="similarity">
    <text evidence="2">Belongs to the CSC1 (TC 1.A.17) family.</text>
</comment>
<evidence type="ECO:0000256" key="8">
    <source>
        <dbReference type="SAM" id="Phobius"/>
    </source>
</evidence>
<feature type="region of interest" description="Disordered" evidence="7">
    <location>
        <begin position="901"/>
        <end position="1032"/>
    </location>
</feature>
<feature type="transmembrane region" description="Helical" evidence="8">
    <location>
        <begin position="459"/>
        <end position="484"/>
    </location>
</feature>
<dbReference type="GO" id="GO:0005227">
    <property type="term" value="F:calcium-activated cation channel activity"/>
    <property type="evidence" value="ECO:0007669"/>
    <property type="project" value="InterPro"/>
</dbReference>
<evidence type="ECO:0000256" key="4">
    <source>
        <dbReference type="ARBA" id="ARBA00022692"/>
    </source>
</evidence>
<accession>A0AAD9D1M2</accession>
<protein>
    <recommendedName>
        <fullName evidence="14">DUF221-domain-containing protein</fullName>
    </recommendedName>
</protein>
<evidence type="ECO:0000256" key="1">
    <source>
        <dbReference type="ARBA" id="ARBA00004141"/>
    </source>
</evidence>
<comment type="subcellular location">
    <subcellularLocation>
        <location evidence="1">Membrane</location>
        <topology evidence="1">Multi-pass membrane protein</topology>
    </subcellularLocation>
</comment>
<dbReference type="EMBL" id="JAODAN010000007">
    <property type="protein sequence ID" value="KAK1923166.1"/>
    <property type="molecule type" value="Genomic_DNA"/>
</dbReference>
<name>A0AAD9D1M2_PAPLA</name>
<evidence type="ECO:0000256" key="7">
    <source>
        <dbReference type="SAM" id="MobiDB-lite"/>
    </source>
</evidence>
<feature type="compositionally biased region" description="Polar residues" evidence="7">
    <location>
        <begin position="911"/>
        <end position="928"/>
    </location>
</feature>
<comment type="caution">
    <text evidence="12">The sequence shown here is derived from an EMBL/GenBank/DDBJ whole genome shotgun (WGS) entry which is preliminary data.</text>
</comment>
<dbReference type="Proteomes" id="UP001182556">
    <property type="component" value="Unassembled WGS sequence"/>
</dbReference>
<feature type="transmembrane region" description="Helical" evidence="8">
    <location>
        <begin position="573"/>
        <end position="593"/>
    </location>
</feature>
<feature type="transmembrane region" description="Helical" evidence="8">
    <location>
        <begin position="676"/>
        <end position="696"/>
    </location>
</feature>
<proteinExistence type="inferred from homology"/>
<evidence type="ECO:0000259" key="11">
    <source>
        <dbReference type="Pfam" id="PF14703"/>
    </source>
</evidence>
<feature type="domain" description="CSC1/OSCA1-like cytosolic" evidence="11">
    <location>
        <begin position="211"/>
        <end position="398"/>
    </location>
</feature>
<keyword evidence="13" id="KW-1185">Reference proteome</keyword>
<keyword evidence="3" id="KW-0813">Transport</keyword>
<dbReference type="Pfam" id="PF14703">
    <property type="entry name" value="PHM7_cyt"/>
    <property type="match status" value="1"/>
</dbReference>
<dbReference type="AlphaFoldDB" id="A0AAD9D1M2"/>
<reference evidence="12" key="1">
    <citation type="submission" date="2023-02" db="EMBL/GenBank/DDBJ databases">
        <title>Identification and recombinant expression of a fungal hydrolase from Papiliotrema laurentii that hydrolyzes apple cutin and clears colloidal polyester polyurethane.</title>
        <authorList>
            <consortium name="DOE Joint Genome Institute"/>
            <person name="Roman V.A."/>
            <person name="Bojanowski C."/>
            <person name="Crable B.R."/>
            <person name="Wagner D.N."/>
            <person name="Hung C.S."/>
            <person name="Nadeau L.J."/>
            <person name="Schratz L."/>
            <person name="Haridas S."/>
            <person name="Pangilinan J."/>
            <person name="Lipzen A."/>
            <person name="Na H."/>
            <person name="Yan M."/>
            <person name="Ng V."/>
            <person name="Grigoriev I.V."/>
            <person name="Spatafora J.W."/>
            <person name="Barlow D."/>
            <person name="Biffinger J."/>
            <person name="Kelley-Loughnane N."/>
            <person name="Varaljay V.A."/>
            <person name="Crookes-Goodson W.J."/>
        </authorList>
    </citation>
    <scope>NUCLEOTIDE SEQUENCE</scope>
    <source>
        <strain evidence="12">5307AH</strain>
    </source>
</reference>
<feature type="compositionally biased region" description="Basic and acidic residues" evidence="7">
    <location>
        <begin position="1012"/>
        <end position="1032"/>
    </location>
</feature>
<feature type="transmembrane region" description="Helical" evidence="8">
    <location>
        <begin position="27"/>
        <end position="48"/>
    </location>
</feature>
<feature type="transmembrane region" description="Helical" evidence="8">
    <location>
        <begin position="123"/>
        <end position="146"/>
    </location>
</feature>
<feature type="transmembrane region" description="Helical" evidence="8">
    <location>
        <begin position="505"/>
        <end position="529"/>
    </location>
</feature>
<feature type="region of interest" description="Disordered" evidence="7">
    <location>
        <begin position="818"/>
        <end position="856"/>
    </location>
</feature>
<feature type="domain" description="CSC1/OSCA1-like 7TM region" evidence="9">
    <location>
        <begin position="409"/>
        <end position="695"/>
    </location>
</feature>
<organism evidence="12 13">
    <name type="scientific">Papiliotrema laurentii</name>
    <name type="common">Cryptococcus laurentii</name>
    <dbReference type="NCBI Taxonomy" id="5418"/>
    <lineage>
        <taxon>Eukaryota</taxon>
        <taxon>Fungi</taxon>
        <taxon>Dikarya</taxon>
        <taxon>Basidiomycota</taxon>
        <taxon>Agaricomycotina</taxon>
        <taxon>Tremellomycetes</taxon>
        <taxon>Tremellales</taxon>
        <taxon>Rhynchogastremaceae</taxon>
        <taxon>Papiliotrema</taxon>
    </lineage>
</organism>
<dbReference type="PANTHER" id="PTHR13018:SF149">
    <property type="entry name" value="DOMAIN PROTEIN, PUTATIVE (AFU_ORTHOLOGUE AFUA_3G11660)-RELATED"/>
    <property type="match status" value="1"/>
</dbReference>
<gene>
    <name evidence="12" type="ORF">DB88DRAFT_511725</name>
</gene>
<dbReference type="GO" id="GO:0005886">
    <property type="term" value="C:plasma membrane"/>
    <property type="evidence" value="ECO:0007669"/>
    <property type="project" value="TreeGrafter"/>
</dbReference>
<dbReference type="InterPro" id="IPR032880">
    <property type="entry name" value="CSC1/OSCA1-like_N"/>
</dbReference>
<feature type="transmembrane region" description="Helical" evidence="8">
    <location>
        <begin position="411"/>
        <end position="439"/>
    </location>
</feature>
<sequence length="1032" mass="116901">MSDIGDISDALLASHEKSLTQVSVKALGSQVAIMTSISVASILAFSFFRPREKKVYAPKIKYQLPQPADPLDDPDYEPPPPPISNGFFAWFSPIVHMKEEEMINNTGLDAATFLRFLRLLRNVFSVISILTAALLVVNIIYNLKYVSSDARNALSLLTIQNVSGKWVWPALGISYLINFAVMYFIWRNWQAMVVLRSKWFRSPAYQTKIFSRTLMVTQVRKDYRSDEGLLALMGQLKVDGIKIGPSIDHTTIGRRLQNFPEMVEEHNNAVADLEKHLVKYLKGGKIANKRPTYRKGGFLGIGGEKKDAIDYFAREIKFLRDKIDAKRQAIDSLIKQERKARKGGQRNSRIEGENYGFVTFKTISEAHRIARAHQGPLKELYGARLALAPMPHDIVWQNISREPAELRSRTIFGFIVIGVICFFYTVPLLVVSLLANLSSLTLYVKFLQEWRDAGGWGNWTFSIVSGVLPSALSFIFGFFLPIIMRRISKYQGAPTRSRLDRAQTARYYFFMVISNLIIFSLLSVIYNAIAAVVLQIGQHKSASEIFEGFKEIPDQIQGTYVSQSTYWLTWLPLRGFLVIFELIQLIKLAMVSLRRVMFSYTPRDIREMTKPGYFEYAIVIVNLLFVATVGLVYAPLAPLVAMGACLVFWFSSIVYKYQLLYVYVSRAESGGRMWNVYTNRLMVACVLMQLLMVLTTGLIRRQWLDCIAASPPIIIMAVFKIYIQRTAGQQFKYYNPTPQEAEEERRMSMGEKRLRHSDVEKRFLHPALQADKLYTVMVHKKQESLAREVLSAYPWFTSSKHNKEGVLIKAVREENLEYDPQRDGPRDEAHQAEWDARSVASTDLLGGTKSEVGTPFGNEGYSQYPFAADSQSVFTSNVNLPLDNPSTDHLLAQETRQPRFPASRLGAHHPTPSTDSISGAPLIQNTQDTGRDGGLPYPPSAYTQPPIGYAPPTLRRTASDMSDEEPRAGRWDAGSDVGIRHAMSSAPSYTSVPQYEDPYAERQWPNPYQADQGHHDSSPQGYDLDRYAQPRR</sequence>
<evidence type="ECO:0008006" key="14">
    <source>
        <dbReference type="Google" id="ProtNLM"/>
    </source>
</evidence>
<dbReference type="Pfam" id="PF13967">
    <property type="entry name" value="RSN1_TM"/>
    <property type="match status" value="1"/>
</dbReference>
<dbReference type="InterPro" id="IPR027815">
    <property type="entry name" value="CSC1/OSCA1-like_cyt"/>
</dbReference>
<feature type="transmembrane region" description="Helical" evidence="8">
    <location>
        <begin position="640"/>
        <end position="664"/>
    </location>
</feature>
<evidence type="ECO:0000256" key="3">
    <source>
        <dbReference type="ARBA" id="ARBA00022448"/>
    </source>
</evidence>
<feature type="transmembrane region" description="Helical" evidence="8">
    <location>
        <begin position="166"/>
        <end position="186"/>
    </location>
</feature>
<feature type="transmembrane region" description="Helical" evidence="8">
    <location>
        <begin position="613"/>
        <end position="634"/>
    </location>
</feature>
<evidence type="ECO:0000259" key="9">
    <source>
        <dbReference type="Pfam" id="PF02714"/>
    </source>
</evidence>
<dbReference type="PANTHER" id="PTHR13018">
    <property type="entry name" value="PROBABLE MEMBRANE PROTEIN DUF221-RELATED"/>
    <property type="match status" value="1"/>
</dbReference>
<evidence type="ECO:0000313" key="12">
    <source>
        <dbReference type="EMBL" id="KAK1923166.1"/>
    </source>
</evidence>
<evidence type="ECO:0000256" key="5">
    <source>
        <dbReference type="ARBA" id="ARBA00022989"/>
    </source>
</evidence>